<evidence type="ECO:0000256" key="1">
    <source>
        <dbReference type="ARBA" id="ARBA00022737"/>
    </source>
</evidence>
<accession>A0A5A9PTT3</accession>
<feature type="repeat" description="TPR" evidence="4">
    <location>
        <begin position="355"/>
        <end position="388"/>
    </location>
</feature>
<dbReference type="InterPro" id="IPR019734">
    <property type="entry name" value="TPR_rpt"/>
</dbReference>
<sequence>MTSVKLYRECHEEEFHKALIITFGIVAWLNYHMKNYTECESYMKKVQKINENISCESSSVPEVLGEKGWAFLKFSQNYYERARQSFLKALDLEPDVGEWNAGYAIALYRTEFEDFTYENSSIIKQLRRAIETNPDDDVLKIFLAMQLVKYKIYEEAERLVEKALQRSPDHPHVLRYAGKFYKSKGCVNQGIALLRKALELSPNSRLTHHQLAQCYKRKKIQLLQKGNRHARHLEVQEIRDQIIYHLEMAIRLHSTGFIAAMSDLALHYGEQRDILQAEEMFQKTFETAKKKNDSLHVVHFYYAKFQHYSERSEALAIKHYMECRKMNIDSPEGKRSAHNLRKIAGEHINKNTQVGEAYGILGFIHKEKGENTQAIECYEKALSYGDKDEYLTNLCALRLSK</sequence>
<dbReference type="AlphaFoldDB" id="A0A5A9PTT3"/>
<dbReference type="FunFam" id="1.25.40.10:FF:000032">
    <property type="entry name" value="Interferon-induced protein with tetratricopeptide repeats 5"/>
    <property type="match status" value="1"/>
</dbReference>
<dbReference type="PANTHER" id="PTHR10271">
    <property type="entry name" value="INTERFERON-INDUCED PROTEIN WITH TETRATRICOPEPTIDE REPEATS"/>
    <property type="match status" value="1"/>
</dbReference>
<gene>
    <name evidence="5" type="ORF">E1301_Tti006045</name>
</gene>
<feature type="repeat" description="TPR" evidence="4">
    <location>
        <begin position="171"/>
        <end position="204"/>
    </location>
</feature>
<evidence type="ECO:0000256" key="2">
    <source>
        <dbReference type="ARBA" id="ARBA00022803"/>
    </source>
</evidence>
<dbReference type="InterPro" id="IPR011990">
    <property type="entry name" value="TPR-like_helical_dom_sf"/>
</dbReference>
<dbReference type="SUPFAM" id="SSF48452">
    <property type="entry name" value="TPR-like"/>
    <property type="match status" value="2"/>
</dbReference>
<dbReference type="Proteomes" id="UP000324632">
    <property type="component" value="Chromosome 1"/>
</dbReference>
<evidence type="ECO:0000313" key="5">
    <source>
        <dbReference type="EMBL" id="KAA0725333.1"/>
    </source>
</evidence>
<dbReference type="Pfam" id="PF13181">
    <property type="entry name" value="TPR_8"/>
    <property type="match status" value="2"/>
</dbReference>
<comment type="caution">
    <text evidence="5">The sequence shown here is derived from an EMBL/GenBank/DDBJ whole genome shotgun (WGS) entry which is preliminary data.</text>
</comment>
<dbReference type="GO" id="GO:0051607">
    <property type="term" value="P:defense response to virus"/>
    <property type="evidence" value="ECO:0007669"/>
    <property type="project" value="TreeGrafter"/>
</dbReference>
<keyword evidence="1" id="KW-0677">Repeat</keyword>
<keyword evidence="2 4" id="KW-0802">TPR repeat</keyword>
<evidence type="ECO:0000256" key="4">
    <source>
        <dbReference type="PROSITE-ProRule" id="PRU00339"/>
    </source>
</evidence>
<evidence type="ECO:0000313" key="6">
    <source>
        <dbReference type="Proteomes" id="UP000324632"/>
    </source>
</evidence>
<dbReference type="EMBL" id="SOYY01000001">
    <property type="protein sequence ID" value="KAA0725333.1"/>
    <property type="molecule type" value="Genomic_DNA"/>
</dbReference>
<dbReference type="GO" id="GO:0005829">
    <property type="term" value="C:cytosol"/>
    <property type="evidence" value="ECO:0007669"/>
    <property type="project" value="TreeGrafter"/>
</dbReference>
<dbReference type="PANTHER" id="PTHR10271:SF29">
    <property type="entry name" value="INTERFERON-INDUCED PROTEIN WITH TETRATRICOPEPTIDE REPEATS-RELATED"/>
    <property type="match status" value="1"/>
</dbReference>
<dbReference type="SMART" id="SM00028">
    <property type="entry name" value="TPR"/>
    <property type="match status" value="6"/>
</dbReference>
<keyword evidence="6" id="KW-1185">Reference proteome</keyword>
<name>A0A5A9PTT3_9TELE</name>
<comment type="similarity">
    <text evidence="3">Belongs to the IFIT family.</text>
</comment>
<dbReference type="PROSITE" id="PS50005">
    <property type="entry name" value="TPR"/>
    <property type="match status" value="2"/>
</dbReference>
<dbReference type="Gene3D" id="1.25.40.10">
    <property type="entry name" value="Tetratricopeptide repeat domain"/>
    <property type="match status" value="3"/>
</dbReference>
<reference evidence="5 6" key="1">
    <citation type="journal article" date="2019" name="Mol. Ecol. Resour.">
        <title>Chromosome-level genome assembly of Triplophysa tibetana, a fish adapted to the harsh high-altitude environment of the Tibetan Plateau.</title>
        <authorList>
            <person name="Yang X."/>
            <person name="Liu H."/>
            <person name="Ma Z."/>
            <person name="Zou Y."/>
            <person name="Zou M."/>
            <person name="Mao Y."/>
            <person name="Li X."/>
            <person name="Wang H."/>
            <person name="Chen T."/>
            <person name="Wang W."/>
            <person name="Yang R."/>
        </authorList>
    </citation>
    <scope>NUCLEOTIDE SEQUENCE [LARGE SCALE GENOMIC DNA]</scope>
    <source>
        <strain evidence="5">TTIB1903HZAU</strain>
        <tissue evidence="5">Muscle</tissue>
    </source>
</reference>
<proteinExistence type="inferred from homology"/>
<protein>
    <submittedName>
        <fullName evidence="5">Interferon-induced protein with tetratricopeptide repeats 1B</fullName>
    </submittedName>
</protein>
<organism evidence="5 6">
    <name type="scientific">Triplophysa tibetana</name>
    <dbReference type="NCBI Taxonomy" id="1572043"/>
    <lineage>
        <taxon>Eukaryota</taxon>
        <taxon>Metazoa</taxon>
        <taxon>Chordata</taxon>
        <taxon>Craniata</taxon>
        <taxon>Vertebrata</taxon>
        <taxon>Euteleostomi</taxon>
        <taxon>Actinopterygii</taxon>
        <taxon>Neopterygii</taxon>
        <taxon>Teleostei</taxon>
        <taxon>Ostariophysi</taxon>
        <taxon>Cypriniformes</taxon>
        <taxon>Nemacheilidae</taxon>
        <taxon>Triplophysa</taxon>
    </lineage>
</organism>
<evidence type="ECO:0000256" key="3">
    <source>
        <dbReference type="ARBA" id="ARBA00038336"/>
    </source>
</evidence>